<comment type="caution">
    <text evidence="3">The sequence shown here is derived from an EMBL/GenBank/DDBJ whole genome shotgun (WGS) entry which is preliminary data.</text>
</comment>
<feature type="compositionally biased region" description="Low complexity" evidence="1">
    <location>
        <begin position="2754"/>
        <end position="2770"/>
    </location>
</feature>
<evidence type="ECO:0000256" key="1">
    <source>
        <dbReference type="SAM" id="MobiDB-lite"/>
    </source>
</evidence>
<dbReference type="InterPro" id="IPR012334">
    <property type="entry name" value="Pectin_lyas_fold"/>
</dbReference>
<feature type="signal peptide" evidence="2">
    <location>
        <begin position="1"/>
        <end position="32"/>
    </location>
</feature>
<evidence type="ECO:0000256" key="2">
    <source>
        <dbReference type="SAM" id="SignalP"/>
    </source>
</evidence>
<dbReference type="InterPro" id="IPR011050">
    <property type="entry name" value="Pectin_lyase_fold/virulence"/>
</dbReference>
<dbReference type="SUPFAM" id="SSF51126">
    <property type="entry name" value="Pectin lyase-like"/>
    <property type="match status" value="1"/>
</dbReference>
<feature type="compositionally biased region" description="Polar residues" evidence="1">
    <location>
        <begin position="2774"/>
        <end position="2787"/>
    </location>
</feature>
<keyword evidence="2" id="KW-0732">Signal</keyword>
<dbReference type="RefSeq" id="WP_183612995.1">
    <property type="nucleotide sequence ID" value="NZ_JACICY010000004.1"/>
</dbReference>
<gene>
    <name evidence="3" type="ORF">GGQ88_002001</name>
</gene>
<organism evidence="3 4">
    <name type="scientific">Novosphingobium hassiacum</name>
    <dbReference type="NCBI Taxonomy" id="173676"/>
    <lineage>
        <taxon>Bacteria</taxon>
        <taxon>Pseudomonadati</taxon>
        <taxon>Pseudomonadota</taxon>
        <taxon>Alphaproteobacteria</taxon>
        <taxon>Sphingomonadales</taxon>
        <taxon>Sphingomonadaceae</taxon>
        <taxon>Novosphingobium</taxon>
    </lineage>
</organism>
<evidence type="ECO:0008006" key="5">
    <source>
        <dbReference type="Google" id="ProtNLM"/>
    </source>
</evidence>
<evidence type="ECO:0000313" key="3">
    <source>
        <dbReference type="EMBL" id="MBB3860732.1"/>
    </source>
</evidence>
<proteinExistence type="predicted"/>
<protein>
    <recommendedName>
        <fullName evidence="5">Filamentous hemagglutinin N-terminal domain-containing protein</fullName>
    </recommendedName>
</protein>
<feature type="chain" id="PRO_5031188036" description="Filamentous hemagglutinin N-terminal domain-containing protein" evidence="2">
    <location>
        <begin position="33"/>
        <end position="2793"/>
    </location>
</feature>
<dbReference type="EMBL" id="JACICY010000004">
    <property type="protein sequence ID" value="MBB3860732.1"/>
    <property type="molecule type" value="Genomic_DNA"/>
</dbReference>
<keyword evidence="4" id="KW-1185">Reference proteome</keyword>
<accession>A0A7W6EVU9</accession>
<dbReference type="Gene3D" id="2.160.20.10">
    <property type="entry name" value="Single-stranded right-handed beta-helix, Pectin lyase-like"/>
    <property type="match status" value="1"/>
</dbReference>
<feature type="compositionally biased region" description="Low complexity" evidence="1">
    <location>
        <begin position="2710"/>
        <end position="2722"/>
    </location>
</feature>
<feature type="region of interest" description="Disordered" evidence="1">
    <location>
        <begin position="1141"/>
        <end position="1164"/>
    </location>
</feature>
<feature type="region of interest" description="Disordered" evidence="1">
    <location>
        <begin position="2702"/>
        <end position="2793"/>
    </location>
</feature>
<evidence type="ECO:0000313" key="4">
    <source>
        <dbReference type="Proteomes" id="UP000562395"/>
    </source>
</evidence>
<name>A0A7W6EVU9_9SPHN</name>
<sequence length="2793" mass="262862">MRPIPSMTRKLFSASGLALATAMAAHAPVARAQSFNGSVAATFGSVTVGTGTGTTTVTVSSPSAVINWTPNDTAATGGPIDFQSAGTTATFTNNPAVNTNFVVLNRIVPSGSTRPIQFNGTVISQIQNAAGGSTPGGTVFFYSPGGILVGSNAVFNVGNLVLTTSDLAFTAGGTFNSGASYVFQQASVAGAQIAIQPGAQITASVDGSYIAMIAPSVVNGGTVSVNGSAALVAADAATIRFATGGLFDIAVDSGTSATGTVLSNSGAITGPAANAALGNSHRIYMVAVPKNDAITMAIGSGSTLGFDIAGAANVVGNKIVLSAGQNVTGGDADVAPSAGGGSGIVSVVGTDANITSNFEARATGGVNLGSVSATGLQFASDVSISGNGAASSLFANAGGAVSIAGSVDIANTFTGAVEGANVTGQSATITANAGGTITIGGNASLVSIISGANAITPGATAGSATGGDLRIDAINGGQVSIAGNVNLTSVGFGGSIATTDATGGSAKGGNGSITASGTSGSSVAVAGTASFSLNGLGALGSGCSTCTPASGAGTGGIATISAAGANTVSIGGATTINANGESGQALTGSAASATGGTININSSAGGSVSLAAVTAFASGTTGFGQTGTGTALGGTINVSSFATGGGGITLSGLVRLIANGSGSSASAGSGAGATSTGGRVYVGASDGTTVQFGNGLQAQAIGAGGVTASGSVAGIGGETTLEARTGGTLSVALGTTLSANGIGGVNLAPNDGSAGTGGLAQVTSSAGGVIQLSSNLLVSANGTGSNVSGDALAGSGIGGTARISGTSGSSLTVSGTANVSATGTGGTGSSGTLYEGGSGTGGQASVELGGATAGFSSTLTVDASGIGGVGRTTSGVGTGGNATINLFDSTLNATGAVYLGAIGAGGNTALTGTGGNGQGGTARVALANSSANLLNTLTLEATGNGGFGAGALTSAASGKGGLATATVNAGMLAVSNAIQLLADGTGGRGVVFGDGGVGTGGTINLFANGDSRGNSLISAPNYLLSANGLGGGGFGSGQQTQLTSSAPGSAGGNAQGGVVSVSAAADGGTISGSALNVRASALGGLGGNGFSDTSQLNRGGNGGIGGSAQGGQVNFDSFKGNGTGSGAVNIGDVTVDVSGTGERGGDAGFGPTRGDSGSGGSGTGGSVNIALDRGGSRITANNISLLAQGTGGITGDCTFGCAATGGTAVGGSINIGSGGTTTGNQLTAITQLRLNAGANGGISVGQAGGSATGGSATLMTNTGLAVQAGFVALEAGAVGGGAYGASPAGSGQGGFAQLIASGNGTVNITDRLFLGTSGTGADAYGTVNTGGTGIGGLSLVLSNGGAITVASDVVVDSGGFGGFGDQDAPSGTGGDGIGGESSFRVGGNVQPGNGGSITVGGTTFVFSDGTGGDGFVAGAGTGGVADIYARQGTITLGQVNAFASGSGGFGTLGGSGGAATGGGVGIQTANAVQGPSQISFTQAITDASAFGGDGSDGRAAGAPGGLGGAAQGGSVVVAGSAGNGNLQAGSVTAFADARGGDGGFASGASGGDGGLGSAGSIQIGTISSSDTGTVNTGSATYGSILASASAFGGAGGNTDTVNPNATGGNGGLASGGGTSLLVRGAPVTITGAASFQASATGGAGGSGPVAGLGGNASIGSSDPLQVAGAYALVTNRFNQPTQRGTLIATDLQFASVATGGAGSTAGTSTTLGNAGGLRAISSNISAGNVTFVVQADAQATGALPNAIALTDSTATFGGAFSFVSTSDLSLTLDQSNLTAAQIGITASNWVLDPVAPTTVGTLQGTNTLSLSSGLDLVAYASIVSNGSLSLAAFGKIDLGSLTAASFVDVMAGSSLTLDDITAGDSIDLSALGLITTGNLNSATSITIETTGGIGTGNLTAGSGTPSASGSGVIGLRSGGNVTTGTITASSDLGIAADGTITIGQATSYDMLLLGGGNIASGGLSAFTRLLIADASMAALGQTPSGFDKELVFAATPVTSTAGSIALSGPVSATSFRAATQSTFTSGAITVSPSSTGSGMLGIDASGAIVSGNLFAAKDITLNSLASLQSGSVTSQTGAATLTAPSINVGAVQAGTSVAISGQNLTSGAVNAQNAISITASNQMTIQSATSANGAIQIASGDILNIGTVTGTRTVSLIAGSTAASGGLVAGQGRIAAGSVQGAGLVQIAAGGQVGTSNVRSTGDNVKIASFGSTVTTGAITAARDVLVSGAQGLTVGANINARDVILLSGGNVSTAGILSGLVLSQSPTSPTGFAVTNAIGRVLIANSSLASGTLLLSTASDFSALFVAPVSLLGSVNVTGQVVAGQFRSYSQGNMTGAAIAAFNSIEVESGGLITAGQRWGSPTIELVSADIQIVDNGALTNPNGQQILSGLRTSATGEIDLISISGRPALIGDGLNGTGYSLSAAEIGLISTHELFIGAVDVATNPIDMFIGNLALTAGGTNGSTTIGDATGAIHFVTGNRETELPGGAIRVVGNVAGSGLAQSNVVEFNTGRFEIDAATGSVALTQSGTTLGGTVEIHASNIHVANAGILDKLAADPFYAGHIAELNAPAAVQRPDGVLRALGLDLYPTGTLYVQNTGTILDPAGFFADIDLATINTTANTAPASISIIVNGKWQTPTGVVSGFAARDLVVSASDVLSFFTPDSTINGCAISASTCVPEMTVDPVPAISSQIQIISNDALGNTPTFTAEPESSASPAASEQQDKPAEEAQTPEEAASEADDAASPIAPPPQIIDSTPLEPQQQVEQPVAGSGNPSLIGSVVNENSAEGDAQ</sequence>
<dbReference type="Proteomes" id="UP000562395">
    <property type="component" value="Unassembled WGS sequence"/>
</dbReference>
<reference evidence="3 4" key="1">
    <citation type="submission" date="2020-08" db="EMBL/GenBank/DDBJ databases">
        <title>Genomic Encyclopedia of Type Strains, Phase IV (KMG-IV): sequencing the most valuable type-strain genomes for metagenomic binning, comparative biology and taxonomic classification.</title>
        <authorList>
            <person name="Goeker M."/>
        </authorList>
    </citation>
    <scope>NUCLEOTIDE SEQUENCE [LARGE SCALE GENOMIC DNA]</scope>
    <source>
        <strain evidence="3 4">DSM 14552</strain>
    </source>
</reference>